<dbReference type="PANTHER" id="PTHR43668">
    <property type="entry name" value="ALLANTOINASE"/>
    <property type="match status" value="1"/>
</dbReference>
<dbReference type="GO" id="GO:0005737">
    <property type="term" value="C:cytoplasm"/>
    <property type="evidence" value="ECO:0007669"/>
    <property type="project" value="TreeGrafter"/>
</dbReference>
<dbReference type="Proteomes" id="UP000477070">
    <property type="component" value="Unassembled WGS sequence"/>
</dbReference>
<reference evidence="2 5" key="4">
    <citation type="submission" date="2019-12" db="EMBL/GenBank/DDBJ databases">
        <title>Multi-Generational Helicobacter saguini Isolates.</title>
        <authorList>
            <person name="Mannion A."/>
            <person name="Shen Z."/>
            <person name="Fox J.G."/>
        </authorList>
    </citation>
    <scope>NUCLEOTIDE SEQUENCE [LARGE SCALE GENOMIC DNA]</scope>
    <source>
        <strain evidence="2">16-048</strain>
        <strain evidence="5">16-048 (F4)</strain>
    </source>
</reference>
<dbReference type="GO" id="GO:0004038">
    <property type="term" value="F:allantoinase activity"/>
    <property type="evidence" value="ECO:0007669"/>
    <property type="project" value="TreeGrafter"/>
</dbReference>
<protein>
    <submittedName>
        <fullName evidence="2">Amidohydrolase family protein</fullName>
    </submittedName>
    <submittedName>
        <fullName evidence="3">Dihydroorotase</fullName>
    </submittedName>
</protein>
<dbReference type="InterPro" id="IPR050138">
    <property type="entry name" value="DHOase/Allantoinase_Hydrolase"/>
</dbReference>
<evidence type="ECO:0000313" key="2">
    <source>
        <dbReference type="EMBL" id="MWV70551.1"/>
    </source>
</evidence>
<keyword evidence="4" id="KW-1185">Reference proteome</keyword>
<dbReference type="PANTHER" id="PTHR43668:SF2">
    <property type="entry name" value="ALLANTOINASE"/>
    <property type="match status" value="1"/>
</dbReference>
<sequence length="359" mass="40097">MNAKTIHTLSQKALNGGVSTLFLNPYTTPAINNEAMIALLQSINNSELVNIFSLIPSTIAPENEAIKNTINSSDKLSNIDTLYALNKDFNNISSAIFCNSYIGSNLLYQAMQYAKMLNVPLCAFPFDFNIEQGVAYESAFARGLGLPMITPIGQIKEVAKIKEMAKFLDLKVILMSLNIAYCFDMVCHERNIFTQVGLPHLIFSERDIKNYDTRYKIMPPLLTRSKKEKLLKKLVEGKISLLSSMQNAVSKQFKEQVFEFAPFSVEGLEGFFSIAYTHLVRSGLITLSHLLELVSGNASDLMGLNKGRLEANRDADFMIIDLDSKYVINNPLSPYHNMEVYGILHSVVINGHICDVKNS</sequence>
<evidence type="ECO:0000313" key="5">
    <source>
        <dbReference type="Proteomes" id="UP000477070"/>
    </source>
</evidence>
<dbReference type="AlphaFoldDB" id="A0A347VTX4"/>
<evidence type="ECO:0000313" key="4">
    <source>
        <dbReference type="Proteomes" id="UP000029714"/>
    </source>
</evidence>
<dbReference type="Pfam" id="PF01979">
    <property type="entry name" value="Amidohydro_1"/>
    <property type="match status" value="1"/>
</dbReference>
<dbReference type="EMBL" id="JRMP02000005">
    <property type="protein sequence ID" value="TLD94837.1"/>
    <property type="molecule type" value="Genomic_DNA"/>
</dbReference>
<feature type="domain" description="Amidohydrolase-related" evidence="1">
    <location>
        <begin position="280"/>
        <end position="353"/>
    </location>
</feature>
<dbReference type="Proteomes" id="UP000029714">
    <property type="component" value="Unassembled WGS sequence"/>
</dbReference>
<dbReference type="OrthoDB" id="9803027at2"/>
<dbReference type="InterPro" id="IPR011059">
    <property type="entry name" value="Metal-dep_hydrolase_composite"/>
</dbReference>
<reference evidence="3 4" key="2">
    <citation type="journal article" date="2016" name="Infect. Immun.">
        <title>Helicobacter saguini, a Novel Helicobacter Isolated from Cotton-Top Tamarins with Ulcerative Colitis, Has Proinflammatory Properties and Induces Typhlocolitis and Dysplasia in Gnotobiotic IL-10-/- Mice.</title>
        <authorList>
            <person name="Shen Z."/>
            <person name="Mannion A."/>
            <person name="Whary M.T."/>
            <person name="Muthupalani S."/>
            <person name="Sheh A."/>
            <person name="Feng Y."/>
            <person name="Gong G."/>
            <person name="Vandamme P."/>
            <person name="Holcombe H.R."/>
            <person name="Paster B.J."/>
            <person name="Fox J.G."/>
        </authorList>
    </citation>
    <scope>NUCLEOTIDE SEQUENCE [LARGE SCALE GENOMIC DNA]</scope>
    <source>
        <strain evidence="3 4">MIT 97-6194</strain>
    </source>
</reference>
<evidence type="ECO:0000313" key="3">
    <source>
        <dbReference type="EMBL" id="TLD94837.1"/>
    </source>
</evidence>
<dbReference type="Gene3D" id="3.20.20.140">
    <property type="entry name" value="Metal-dependent hydrolases"/>
    <property type="match status" value="1"/>
</dbReference>
<evidence type="ECO:0000259" key="1">
    <source>
        <dbReference type="Pfam" id="PF01979"/>
    </source>
</evidence>
<dbReference type="EMBL" id="QBIU01000002">
    <property type="protein sequence ID" value="MWV70551.1"/>
    <property type="molecule type" value="Genomic_DNA"/>
</dbReference>
<dbReference type="SUPFAM" id="SSF51556">
    <property type="entry name" value="Metallo-dependent hydrolases"/>
    <property type="match status" value="1"/>
</dbReference>
<dbReference type="InterPro" id="IPR032466">
    <property type="entry name" value="Metal_Hydrolase"/>
</dbReference>
<reference evidence="3 4" key="1">
    <citation type="journal article" date="2014" name="Genome Announc.">
        <title>Draft genome sequences of eight enterohepatic helicobacter species isolated from both laboratory and wild rodents.</title>
        <authorList>
            <person name="Sheh A."/>
            <person name="Shen Z."/>
            <person name="Fox J.G."/>
        </authorList>
    </citation>
    <scope>NUCLEOTIDE SEQUENCE [LARGE SCALE GENOMIC DNA]</scope>
    <source>
        <strain evidence="3 4">MIT 97-6194</strain>
    </source>
</reference>
<comment type="caution">
    <text evidence="3">The sequence shown here is derived from an EMBL/GenBank/DDBJ whole genome shotgun (WGS) entry which is preliminary data.</text>
</comment>
<dbReference type="GO" id="GO:0006145">
    <property type="term" value="P:purine nucleobase catabolic process"/>
    <property type="evidence" value="ECO:0007669"/>
    <property type="project" value="TreeGrafter"/>
</dbReference>
<organism evidence="3 4">
    <name type="scientific">Helicobacter saguini</name>
    <dbReference type="NCBI Taxonomy" id="1548018"/>
    <lineage>
        <taxon>Bacteria</taxon>
        <taxon>Pseudomonadati</taxon>
        <taxon>Campylobacterota</taxon>
        <taxon>Epsilonproteobacteria</taxon>
        <taxon>Campylobacterales</taxon>
        <taxon>Helicobacteraceae</taxon>
        <taxon>Helicobacter</taxon>
    </lineage>
</organism>
<gene>
    <name evidence="2" type="ORF">DCO61_11250</name>
    <name evidence="3" type="ORF">LS64_004630</name>
</gene>
<dbReference type="SUPFAM" id="SSF51338">
    <property type="entry name" value="Composite domain of metallo-dependent hydrolases"/>
    <property type="match status" value="1"/>
</dbReference>
<accession>A0A347VTX4</accession>
<dbReference type="InterPro" id="IPR006680">
    <property type="entry name" value="Amidohydro-rel"/>
</dbReference>
<reference evidence="3" key="3">
    <citation type="submission" date="2018-04" db="EMBL/GenBank/DDBJ databases">
        <authorList>
            <person name="Sheh A."/>
            <person name="Shen Z."/>
            <person name="Mannion A.J."/>
            <person name="Fox J.G."/>
        </authorList>
    </citation>
    <scope>NUCLEOTIDE SEQUENCE</scope>
    <source>
        <strain evidence="3">MIT 97-6194</strain>
    </source>
</reference>
<keyword evidence="2" id="KW-0378">Hydrolase</keyword>
<name>A0A347VTX4_9HELI</name>
<proteinExistence type="predicted"/>